<feature type="compositionally biased region" description="Polar residues" evidence="1">
    <location>
        <begin position="38"/>
        <end position="51"/>
    </location>
</feature>
<gene>
    <name evidence="2" type="ORF">FPHYL_7104</name>
</gene>
<dbReference type="EMBL" id="JAAOAQ010000258">
    <property type="protein sequence ID" value="KAF5559416.1"/>
    <property type="molecule type" value="Genomic_DNA"/>
</dbReference>
<name>A0A8H5NAE1_9HYPO</name>
<accession>A0A8H5NAE1</accession>
<dbReference type="AlphaFoldDB" id="A0A8H5NAE1"/>
<organism evidence="2 3">
    <name type="scientific">Fusarium phyllophilum</name>
    <dbReference type="NCBI Taxonomy" id="47803"/>
    <lineage>
        <taxon>Eukaryota</taxon>
        <taxon>Fungi</taxon>
        <taxon>Dikarya</taxon>
        <taxon>Ascomycota</taxon>
        <taxon>Pezizomycotina</taxon>
        <taxon>Sordariomycetes</taxon>
        <taxon>Hypocreomycetidae</taxon>
        <taxon>Hypocreales</taxon>
        <taxon>Nectriaceae</taxon>
        <taxon>Fusarium</taxon>
        <taxon>Fusarium fujikuroi species complex</taxon>
    </lineage>
</organism>
<dbReference type="OrthoDB" id="5019985at2759"/>
<evidence type="ECO:0000313" key="2">
    <source>
        <dbReference type="EMBL" id="KAF5559416.1"/>
    </source>
</evidence>
<feature type="compositionally biased region" description="Basic residues" evidence="1">
    <location>
        <begin position="57"/>
        <end position="74"/>
    </location>
</feature>
<evidence type="ECO:0000313" key="3">
    <source>
        <dbReference type="Proteomes" id="UP000582016"/>
    </source>
</evidence>
<dbReference type="Proteomes" id="UP000582016">
    <property type="component" value="Unassembled WGS sequence"/>
</dbReference>
<feature type="region of interest" description="Disordered" evidence="1">
    <location>
        <begin position="1"/>
        <end position="94"/>
    </location>
</feature>
<evidence type="ECO:0000256" key="1">
    <source>
        <dbReference type="SAM" id="MobiDB-lite"/>
    </source>
</evidence>
<protein>
    <submittedName>
        <fullName evidence="2">Uncharacterized protein</fullName>
    </submittedName>
</protein>
<sequence length="203" mass="22058">MSENDNIRPYIMPALREAPSSQLTVQRRPLPSSAPKRTASQMNEDANQEGPSTPPKRIARRMPRGKKAAPKSRMKRDNNRKSPSPSPSISSPAAPTECAVATHFTMIPGHGCIYYAEDSPPLFVPSTMMHTHQAPVAHPCPCHQLPAVSIAQMQGMHMPSIGALTHAHGVGLGWNENSWGYVPGFDVGDLSQMHGNLNFNHNG</sequence>
<comment type="caution">
    <text evidence="2">The sequence shown here is derived from an EMBL/GenBank/DDBJ whole genome shotgun (WGS) entry which is preliminary data.</text>
</comment>
<reference evidence="2 3" key="1">
    <citation type="submission" date="2020-05" db="EMBL/GenBank/DDBJ databases">
        <title>Identification and distribution of gene clusters putatively required for synthesis of sphingolipid metabolism inhibitors in phylogenetically diverse species of the filamentous fungus Fusarium.</title>
        <authorList>
            <person name="Kim H.-S."/>
            <person name="Busman M."/>
            <person name="Brown D.W."/>
            <person name="Divon H."/>
            <person name="Uhlig S."/>
            <person name="Proctor R.H."/>
        </authorList>
    </citation>
    <scope>NUCLEOTIDE SEQUENCE [LARGE SCALE GENOMIC DNA]</scope>
    <source>
        <strain evidence="2 3">NRRL 13617</strain>
    </source>
</reference>
<keyword evidence="3" id="KW-1185">Reference proteome</keyword>
<proteinExistence type="predicted"/>